<name>A0A841BNQ4_9ACTN</name>
<protein>
    <recommendedName>
        <fullName evidence="2">Pyrrolo-quinoline quinone repeat domain-containing protein</fullName>
    </recommendedName>
</protein>
<evidence type="ECO:0000259" key="2">
    <source>
        <dbReference type="Pfam" id="PF13360"/>
    </source>
</evidence>
<keyword evidence="4" id="KW-1185">Reference proteome</keyword>
<dbReference type="AlphaFoldDB" id="A0A841BNQ4"/>
<feature type="region of interest" description="Disordered" evidence="1">
    <location>
        <begin position="439"/>
        <end position="458"/>
    </location>
</feature>
<evidence type="ECO:0000313" key="4">
    <source>
        <dbReference type="Proteomes" id="UP000587527"/>
    </source>
</evidence>
<organism evidence="3 4">
    <name type="scientific">Allocatelliglobosispora scoriae</name>
    <dbReference type="NCBI Taxonomy" id="643052"/>
    <lineage>
        <taxon>Bacteria</taxon>
        <taxon>Bacillati</taxon>
        <taxon>Actinomycetota</taxon>
        <taxon>Actinomycetes</taxon>
        <taxon>Micromonosporales</taxon>
        <taxon>Micromonosporaceae</taxon>
        <taxon>Allocatelliglobosispora</taxon>
    </lineage>
</organism>
<accession>A0A841BNQ4</accession>
<gene>
    <name evidence="3" type="ORF">F4553_004096</name>
</gene>
<dbReference type="InterPro" id="IPR011047">
    <property type="entry name" value="Quinoprotein_ADH-like_sf"/>
</dbReference>
<evidence type="ECO:0000313" key="3">
    <source>
        <dbReference type="EMBL" id="MBB5870717.1"/>
    </source>
</evidence>
<proteinExistence type="predicted"/>
<dbReference type="SUPFAM" id="SSF50998">
    <property type="entry name" value="Quinoprotein alcohol dehydrogenase-like"/>
    <property type="match status" value="1"/>
</dbReference>
<evidence type="ECO:0000256" key="1">
    <source>
        <dbReference type="SAM" id="MobiDB-lite"/>
    </source>
</evidence>
<dbReference type="Proteomes" id="UP000587527">
    <property type="component" value="Unassembled WGS sequence"/>
</dbReference>
<dbReference type="EMBL" id="JACHMN010000002">
    <property type="protein sequence ID" value="MBB5870717.1"/>
    <property type="molecule type" value="Genomic_DNA"/>
</dbReference>
<dbReference type="InterPro" id="IPR002372">
    <property type="entry name" value="PQQ_rpt_dom"/>
</dbReference>
<comment type="caution">
    <text evidence="3">The sequence shown here is derived from an EMBL/GenBank/DDBJ whole genome shotgun (WGS) entry which is preliminary data.</text>
</comment>
<reference evidence="3 4" key="1">
    <citation type="submission" date="2020-08" db="EMBL/GenBank/DDBJ databases">
        <title>Sequencing the genomes of 1000 actinobacteria strains.</title>
        <authorList>
            <person name="Klenk H.-P."/>
        </authorList>
    </citation>
    <scope>NUCLEOTIDE SEQUENCE [LARGE SCALE GENOMIC DNA]</scope>
    <source>
        <strain evidence="3 4">DSM 45362</strain>
    </source>
</reference>
<feature type="domain" description="Pyrrolo-quinoline quinone repeat" evidence="2">
    <location>
        <begin position="268"/>
        <end position="403"/>
    </location>
</feature>
<dbReference type="Pfam" id="PF13360">
    <property type="entry name" value="PQQ_2"/>
    <property type="match status" value="1"/>
</dbReference>
<dbReference type="RefSeq" id="WP_184838292.1">
    <property type="nucleotide sequence ID" value="NZ_JACHMN010000002.1"/>
</dbReference>
<sequence length="458" mass="48341">MAKGRATSGWLTAALVVLIVLVSTGVWNPFPGIWDWINSSAPLADPAPSWQNRLGGRPKNVMVADNTVIIEQPDSVEARSLITGVSLWKQPADWTAVAGPTGRTVVITGKLLTKGYTVWEPRTGRQLRVDTRASAVWTWSNAMLDVACSQPQSCRLTAREPASGDELWQIELPGIGFVLFADNPSLLGSKPLETDSAADFLGGPGLMPKLLGFEIDGKVQVVDTVEGQRLPEVQPDRHEQIIVAGGRVLHSVATVSQTGCVLSLVGRDAVNGTVVWQRKGYNLRTISGAGCDQPREPVGGGSAVVAVRPDGREALLDGYDGREVLTTGAGERILGTDGIHAVVLAKDGRRVRAYLLGDPDPLWTRAVHDGAEAAVSATAIVIFDRGPDRIIAVEPATGVIFVQANSDARALAVSPGGLLVGDRRDLGLIIFGGPALQPLPTPSDAGGSSRMPGREIPS</sequence>